<dbReference type="Proteomes" id="UP001304243">
    <property type="component" value="Unassembled WGS sequence"/>
</dbReference>
<accession>A0AAN7HQM3</accession>
<dbReference type="RefSeq" id="XP_064677016.1">
    <property type="nucleotide sequence ID" value="XM_064824080.1"/>
</dbReference>
<sequence>MLVLYVSNQTFVIAEGSLPLTDEKRLGLIPSDQRMQQLGLQVSVNPSEEESFDWYKVSFAWAVTYKDKAYVAKVISKSSGGIGPSCGGAGIGNCASGGIQGADSGLAIASMII</sequence>
<proteinExistence type="predicted"/>
<organism evidence="1 2">
    <name type="scientific">Mucor velutinosus</name>
    <dbReference type="NCBI Taxonomy" id="708070"/>
    <lineage>
        <taxon>Eukaryota</taxon>
        <taxon>Fungi</taxon>
        <taxon>Fungi incertae sedis</taxon>
        <taxon>Mucoromycota</taxon>
        <taxon>Mucoromycotina</taxon>
        <taxon>Mucoromycetes</taxon>
        <taxon>Mucorales</taxon>
        <taxon>Mucorineae</taxon>
        <taxon>Mucoraceae</taxon>
        <taxon>Mucor</taxon>
    </lineage>
</organism>
<dbReference type="GeneID" id="89948466"/>
<evidence type="ECO:0000313" key="1">
    <source>
        <dbReference type="EMBL" id="KAK4510350.1"/>
    </source>
</evidence>
<protein>
    <submittedName>
        <fullName evidence="1">Uncharacterized protein</fullName>
    </submittedName>
</protein>
<evidence type="ECO:0000313" key="2">
    <source>
        <dbReference type="Proteomes" id="UP001304243"/>
    </source>
</evidence>
<name>A0AAN7HQM3_9FUNG</name>
<dbReference type="AlphaFoldDB" id="A0AAN7HQM3"/>
<keyword evidence="2" id="KW-1185">Reference proteome</keyword>
<dbReference type="EMBL" id="JASEJX010000033">
    <property type="protein sequence ID" value="KAK4510350.1"/>
    <property type="molecule type" value="Genomic_DNA"/>
</dbReference>
<comment type="caution">
    <text evidence="1">The sequence shown here is derived from an EMBL/GenBank/DDBJ whole genome shotgun (WGS) entry which is preliminary data.</text>
</comment>
<reference evidence="1 2" key="1">
    <citation type="submission" date="2022-11" db="EMBL/GenBank/DDBJ databases">
        <title>Mucor velutinosus strain NIH1002 WGS.</title>
        <authorList>
            <person name="Subramanian P."/>
            <person name="Mullikin J.C."/>
            <person name="Segre J.A."/>
            <person name="Zelazny A.M."/>
        </authorList>
    </citation>
    <scope>NUCLEOTIDE SEQUENCE [LARGE SCALE GENOMIC DNA]</scope>
    <source>
        <strain evidence="1 2">NIH1002</strain>
    </source>
</reference>
<gene>
    <name evidence="1" type="ORF">ATC70_004780</name>
</gene>